<dbReference type="InterPro" id="IPR052050">
    <property type="entry name" value="SecEffector_AnkRepeat"/>
</dbReference>
<dbReference type="SUPFAM" id="SSF140860">
    <property type="entry name" value="Pseudo ankyrin repeat-like"/>
    <property type="match status" value="1"/>
</dbReference>
<reference evidence="1" key="1">
    <citation type="submission" date="2023-04" db="EMBL/GenBank/DDBJ databases">
        <title>Phytophthora lilii NBRC 32176.</title>
        <authorList>
            <person name="Ichikawa N."/>
            <person name="Sato H."/>
            <person name="Tonouchi N."/>
        </authorList>
    </citation>
    <scope>NUCLEOTIDE SEQUENCE</scope>
    <source>
        <strain evidence="1">NBRC 32176</strain>
    </source>
</reference>
<evidence type="ECO:0000313" key="1">
    <source>
        <dbReference type="EMBL" id="GMF65277.1"/>
    </source>
</evidence>
<dbReference type="Pfam" id="PF13637">
    <property type="entry name" value="Ank_4"/>
    <property type="match status" value="1"/>
</dbReference>
<dbReference type="EMBL" id="BSXW01012459">
    <property type="protein sequence ID" value="GMF65277.1"/>
    <property type="molecule type" value="Genomic_DNA"/>
</dbReference>
<organism evidence="1 2">
    <name type="scientific">Phytophthora lilii</name>
    <dbReference type="NCBI Taxonomy" id="2077276"/>
    <lineage>
        <taxon>Eukaryota</taxon>
        <taxon>Sar</taxon>
        <taxon>Stramenopiles</taxon>
        <taxon>Oomycota</taxon>
        <taxon>Peronosporomycetes</taxon>
        <taxon>Peronosporales</taxon>
        <taxon>Peronosporaceae</taxon>
        <taxon>Phytophthora</taxon>
    </lineage>
</organism>
<sequence>MDQAAANGHIAVVKWLHYNCIEGCSREAITKAIVNNHLEVVVFLNGNRTKGFDIEAIRSDNPSLELTQWELVYYREEMNGWMLTVPSWDWYFNDWCQSVNLQKRVGGWECDSERLHIQQ</sequence>
<dbReference type="AlphaFoldDB" id="A0A9W7D7V9"/>
<dbReference type="InterPro" id="IPR036770">
    <property type="entry name" value="Ankyrin_rpt-contain_sf"/>
</dbReference>
<name>A0A9W7D7V9_9STRA</name>
<keyword evidence="2" id="KW-1185">Reference proteome</keyword>
<evidence type="ECO:0000313" key="2">
    <source>
        <dbReference type="Proteomes" id="UP001165083"/>
    </source>
</evidence>
<proteinExistence type="predicted"/>
<dbReference type="Gene3D" id="1.25.40.20">
    <property type="entry name" value="Ankyrin repeat-containing domain"/>
    <property type="match status" value="1"/>
</dbReference>
<dbReference type="Proteomes" id="UP001165083">
    <property type="component" value="Unassembled WGS sequence"/>
</dbReference>
<comment type="caution">
    <text evidence="1">The sequence shown here is derived from an EMBL/GenBank/DDBJ whole genome shotgun (WGS) entry which is preliminary data.</text>
</comment>
<dbReference type="OrthoDB" id="166450at2759"/>
<accession>A0A9W7D7V9</accession>
<dbReference type="InterPro" id="IPR002110">
    <property type="entry name" value="Ankyrin_rpt"/>
</dbReference>
<dbReference type="PANTHER" id="PTHR46586:SF3">
    <property type="entry name" value="ANKYRIN REPEAT-CONTAINING PROTEIN"/>
    <property type="match status" value="1"/>
</dbReference>
<gene>
    <name evidence="1" type="ORF">Plil01_001796500</name>
</gene>
<dbReference type="PANTHER" id="PTHR46586">
    <property type="entry name" value="ANKYRIN REPEAT-CONTAINING PROTEIN"/>
    <property type="match status" value="1"/>
</dbReference>
<protein>
    <submittedName>
        <fullName evidence="1">Unnamed protein product</fullName>
    </submittedName>
</protein>